<reference evidence="2" key="1">
    <citation type="submission" date="2015-03" db="EMBL/GenBank/DDBJ databases">
        <authorList>
            <consortium name="Pathogen Informatics"/>
        </authorList>
    </citation>
    <scope>NUCLEOTIDE SEQUENCE [LARGE SCALE GENOMIC DNA]</scope>
    <source>
        <strain evidence="2">NCTC11134</strain>
        <plasmid evidence="2">2</plasmid>
    </source>
</reference>
<accession>A0A0H5NXW2</accession>
<proteinExistence type="predicted"/>
<sequence length="345" mass="37900">MPIFYDAPVEPDALTTVVKNVPTPEGNALSRLFPTEYKPTNTIDWSEIILKNRTAKYRAFDGRIVVSERDSGSSKRVKLAPLSTSIGMGEYERLQLEFASMGGTFTERLVNAIYNDGVRLTNEILNRIELAWGDVLLDGKLTISENGFNSEADYGLPGNHVATAGTLWTDLTNSKPLTDIAAWSDTWNDTNGDVPGKLLTSRKNIRLMQRNKEVIDAVFGATAGRTRVTLAELNTLLESEGLPSLLPSYDTKLHVDGVDTRVLPDNRVIMLPDNVRDLGYMAYGMSATALELLDANQTDYSFEEAAGIVGVVVKEGPPFRQFTYVDAVGQPVLEDAKKLFVSTVS</sequence>
<dbReference type="KEGG" id="nfr:ERS450000_03544"/>
<dbReference type="Pfam" id="PF03864">
    <property type="entry name" value="Phage_cap_E"/>
    <property type="match status" value="1"/>
</dbReference>
<dbReference type="Gene3D" id="3.90.1690.10">
    <property type="entry name" value="phage-related protein like domain"/>
    <property type="match status" value="1"/>
</dbReference>
<dbReference type="Proteomes" id="UP000057820">
    <property type="component" value="Plasmid 2"/>
</dbReference>
<organism evidence="1 2">
    <name type="scientific">Nocardia farcinica</name>
    <dbReference type="NCBI Taxonomy" id="37329"/>
    <lineage>
        <taxon>Bacteria</taxon>
        <taxon>Bacillati</taxon>
        <taxon>Actinomycetota</taxon>
        <taxon>Actinomycetes</taxon>
        <taxon>Mycobacteriales</taxon>
        <taxon>Nocardiaceae</taxon>
        <taxon>Nocardia</taxon>
    </lineage>
</organism>
<dbReference type="EMBL" id="LN868939">
    <property type="protein sequence ID" value="CRY79884.1"/>
    <property type="molecule type" value="Genomic_DNA"/>
</dbReference>
<keyword evidence="1" id="KW-0614">Plasmid</keyword>
<geneLocation type="plasmid" evidence="1">
    <name>2</name>
</geneLocation>
<name>A0A0H5NXW2_NOCFR</name>
<evidence type="ECO:0000313" key="2">
    <source>
        <dbReference type="Proteomes" id="UP000057820"/>
    </source>
</evidence>
<evidence type="ECO:0000313" key="1">
    <source>
        <dbReference type="EMBL" id="CRY79884.1"/>
    </source>
</evidence>
<gene>
    <name evidence="1" type="ORF">ERS450000_03544</name>
</gene>
<dbReference type="InterPro" id="IPR053738">
    <property type="entry name" value="Lambda_capsid_assembly"/>
</dbReference>
<dbReference type="InterPro" id="IPR005564">
    <property type="entry name" value="Major_capsid_GpE"/>
</dbReference>
<protein>
    <submittedName>
        <fullName evidence="1">Phage major capsid protein E</fullName>
    </submittedName>
</protein>
<dbReference type="AlphaFoldDB" id="A0A0H5NXW2"/>